<dbReference type="Pfam" id="PF08746">
    <property type="entry name" value="zf-RING-like"/>
    <property type="match status" value="1"/>
</dbReference>
<sequence>MGIVTSVRRPSFPSPHPRDSYLGFPFDLPETTPGISRYQSTSALFASAITSSLANPRSSRPQSAEAVLPRITSLILRLVRHISQGYACPNEDCGVRLHTFCVAQRLGNNGRCPDRLDDKPNPCPQIWPRDPQTRKCHGVPIGIAALGLEDDEESDAGATSDVETGAGTPAAMKKKGKGAAAKGKKAAASGKKGKKRTKADGTRRRKTNWTTTKNPTPTPRVVSAPAARLPVPASPVAQRRRSARSSRTTTMTRS</sequence>
<accession>A0A2T0AIH0</accession>
<name>A0A2T0AIH0_RHOTO</name>
<feature type="domain" description="Non-structural maintenance of chromosomes element 1 RING C4HC3-type" evidence="2">
    <location>
        <begin position="83"/>
        <end position="113"/>
    </location>
</feature>
<feature type="compositionally biased region" description="Basic residues" evidence="1">
    <location>
        <begin position="172"/>
        <end position="207"/>
    </location>
</feature>
<evidence type="ECO:0000313" key="3">
    <source>
        <dbReference type="EMBL" id="PRQ77793.1"/>
    </source>
</evidence>
<protein>
    <recommendedName>
        <fullName evidence="2">Non-structural maintenance of chromosomes element 1 RING C4HC3-type domain-containing protein</fullName>
    </recommendedName>
</protein>
<dbReference type="InterPro" id="IPR014857">
    <property type="entry name" value="Nse1_RING_C4HC3-type"/>
</dbReference>
<dbReference type="AlphaFoldDB" id="A0A2T0AIH0"/>
<evidence type="ECO:0000259" key="2">
    <source>
        <dbReference type="Pfam" id="PF08746"/>
    </source>
</evidence>
<feature type="non-terminal residue" evidence="3">
    <location>
        <position position="254"/>
    </location>
</feature>
<evidence type="ECO:0000256" key="1">
    <source>
        <dbReference type="SAM" id="MobiDB-lite"/>
    </source>
</evidence>
<dbReference type="Proteomes" id="UP000239560">
    <property type="component" value="Unassembled WGS sequence"/>
</dbReference>
<dbReference type="EMBL" id="LCTV02000001">
    <property type="protein sequence ID" value="PRQ77793.1"/>
    <property type="molecule type" value="Genomic_DNA"/>
</dbReference>
<organism evidence="3 4">
    <name type="scientific">Rhodotorula toruloides</name>
    <name type="common">Yeast</name>
    <name type="synonym">Rhodosporidium toruloides</name>
    <dbReference type="NCBI Taxonomy" id="5286"/>
    <lineage>
        <taxon>Eukaryota</taxon>
        <taxon>Fungi</taxon>
        <taxon>Dikarya</taxon>
        <taxon>Basidiomycota</taxon>
        <taxon>Pucciniomycotina</taxon>
        <taxon>Microbotryomycetes</taxon>
        <taxon>Sporidiobolales</taxon>
        <taxon>Sporidiobolaceae</taxon>
        <taxon>Rhodotorula</taxon>
    </lineage>
</organism>
<evidence type="ECO:0000313" key="4">
    <source>
        <dbReference type="Proteomes" id="UP000239560"/>
    </source>
</evidence>
<gene>
    <name evidence="3" type="ORF">AAT19DRAFT_8861</name>
</gene>
<proteinExistence type="predicted"/>
<feature type="compositionally biased region" description="Low complexity" evidence="1">
    <location>
        <begin position="245"/>
        <end position="254"/>
    </location>
</feature>
<feature type="region of interest" description="Disordered" evidence="1">
    <location>
        <begin position="147"/>
        <end position="254"/>
    </location>
</feature>
<comment type="caution">
    <text evidence="3">The sequence shown here is derived from an EMBL/GenBank/DDBJ whole genome shotgun (WGS) entry which is preliminary data.</text>
</comment>
<dbReference type="OrthoDB" id="185455at2759"/>
<reference evidence="3 4" key="1">
    <citation type="journal article" date="2018" name="Elife">
        <title>Functional genomics of lipid metabolism in the oleaginous yeast Rhodosporidium toruloides.</title>
        <authorList>
            <person name="Coradetti S.T."/>
            <person name="Pinel D."/>
            <person name="Geiselman G."/>
            <person name="Ito M."/>
            <person name="Mondo S."/>
            <person name="Reilly M.C."/>
            <person name="Cheng Y.F."/>
            <person name="Bauer S."/>
            <person name="Grigoriev I."/>
            <person name="Gladden J.M."/>
            <person name="Simmons B.A."/>
            <person name="Brem R."/>
            <person name="Arkin A.P."/>
            <person name="Skerker J.M."/>
        </authorList>
    </citation>
    <scope>NUCLEOTIDE SEQUENCE [LARGE SCALE GENOMIC DNA]</scope>
    <source>
        <strain evidence="3 4">NBRC 0880</strain>
    </source>
</reference>